<dbReference type="GO" id="GO:0046872">
    <property type="term" value="F:metal ion binding"/>
    <property type="evidence" value="ECO:0007669"/>
    <property type="project" value="UniProtKB-KW"/>
</dbReference>
<dbReference type="AlphaFoldDB" id="D5RKA4"/>
<keyword evidence="4" id="KW-0460">Magnesium</keyword>
<dbReference type="Proteomes" id="UP000005324">
    <property type="component" value="Unassembled WGS sequence"/>
</dbReference>
<reference evidence="5 6" key="1">
    <citation type="submission" date="2010-04" db="EMBL/GenBank/DDBJ databases">
        <authorList>
            <person name="Qin X."/>
            <person name="Bachman B."/>
            <person name="Battles P."/>
            <person name="Bell A."/>
            <person name="Bess C."/>
            <person name="Bickham C."/>
            <person name="Chaboub L."/>
            <person name="Chen D."/>
            <person name="Coyle M."/>
            <person name="Deiros D.R."/>
            <person name="Dinh H."/>
            <person name="Forbes L."/>
            <person name="Fowler G."/>
            <person name="Francisco L."/>
            <person name="Fu Q."/>
            <person name="Gubbala S."/>
            <person name="Hale W."/>
            <person name="Han Y."/>
            <person name="Hemphill L."/>
            <person name="Highlander S.K."/>
            <person name="Hirani K."/>
            <person name="Hogues M."/>
            <person name="Jackson L."/>
            <person name="Jakkamsetti A."/>
            <person name="Javaid M."/>
            <person name="Jiang H."/>
            <person name="Korchina V."/>
            <person name="Kovar C."/>
            <person name="Lara F."/>
            <person name="Lee S."/>
            <person name="Mata R."/>
            <person name="Mathew T."/>
            <person name="Moen C."/>
            <person name="Morales K."/>
            <person name="Munidasa M."/>
            <person name="Nazareth L."/>
            <person name="Ngo R."/>
            <person name="Nguyen L."/>
            <person name="Okwuonu G."/>
            <person name="Ongeri F."/>
            <person name="Patil S."/>
            <person name="Petrosino J."/>
            <person name="Pham C."/>
            <person name="Pham P."/>
            <person name="Pu L.-L."/>
            <person name="Puazo M."/>
            <person name="Raj R."/>
            <person name="Reid J."/>
            <person name="Rouhana J."/>
            <person name="Saada N."/>
            <person name="Shang Y."/>
            <person name="Simmons D."/>
            <person name="Thornton R."/>
            <person name="Warren J."/>
            <person name="Weissenberger G."/>
            <person name="Zhang J."/>
            <person name="Zhang L."/>
            <person name="Zhou C."/>
            <person name="Zhu D."/>
            <person name="Muzny D."/>
            <person name="Worley K."/>
            <person name="Gibbs R."/>
        </authorList>
    </citation>
    <scope>NUCLEOTIDE SEQUENCE [LARGE SCALE GENOMIC DNA]</scope>
    <source>
        <strain evidence="5 6">ATCC 49957</strain>
    </source>
</reference>
<dbReference type="PANTHER" id="PTHR46193:SF10">
    <property type="entry name" value="6-PHOSPHOGLUCONATE PHOSPHATASE"/>
    <property type="match status" value="1"/>
</dbReference>
<dbReference type="SUPFAM" id="SSF56784">
    <property type="entry name" value="HAD-like"/>
    <property type="match status" value="1"/>
</dbReference>
<keyword evidence="5" id="KW-0378">Hydrolase</keyword>
<comment type="caution">
    <text evidence="5">The sequence shown here is derived from an EMBL/GenBank/DDBJ whole genome shotgun (WGS) entry which is preliminary data.</text>
</comment>
<accession>D5RKA4</accession>
<evidence type="ECO:0000256" key="3">
    <source>
        <dbReference type="ARBA" id="ARBA00022723"/>
    </source>
</evidence>
<dbReference type="NCBIfam" id="TIGR01509">
    <property type="entry name" value="HAD-SF-IA-v3"/>
    <property type="match status" value="1"/>
</dbReference>
<keyword evidence="3" id="KW-0479">Metal-binding</keyword>
<sequence>MATARMPAPGTPPDAHPPKAVLFDCDGVLADSEALAAITVAEDLSERFWPVTPEECQELFLGRAVPDMMPLIEQRFGRLPDDWPALLSARLTARMARDVVAVPGALETLRRLRAAGLPIACASNSSRAELRAKLGRLGIAGLFEGRVFSFEDVARPKPYPDMYEAAAAACGAAPAECVVVEDSLPGIRAGRAAGCRVLALVWEMPEALLRAQGAEPFRHMDELPALLGAA</sequence>
<dbReference type="EMBL" id="ADVL01000255">
    <property type="protein sequence ID" value="EFH12272.1"/>
    <property type="molecule type" value="Genomic_DNA"/>
</dbReference>
<dbReference type="PANTHER" id="PTHR46193">
    <property type="entry name" value="6-PHOSPHOGLUCONATE PHOSPHATASE"/>
    <property type="match status" value="1"/>
</dbReference>
<dbReference type="GO" id="GO:0008967">
    <property type="term" value="F:phosphoglycolate phosphatase activity"/>
    <property type="evidence" value="ECO:0007669"/>
    <property type="project" value="UniProtKB-EC"/>
</dbReference>
<dbReference type="HOGENOM" id="CLU_045011_13_2_5"/>
<proteinExistence type="inferred from homology"/>
<keyword evidence="6" id="KW-1185">Reference proteome</keyword>
<dbReference type="PRINTS" id="PR00413">
    <property type="entry name" value="HADHALOGNASE"/>
</dbReference>
<dbReference type="SFLD" id="SFLDS00003">
    <property type="entry name" value="Haloacid_Dehalogenase"/>
    <property type="match status" value="1"/>
</dbReference>
<evidence type="ECO:0000256" key="1">
    <source>
        <dbReference type="ARBA" id="ARBA00001946"/>
    </source>
</evidence>
<evidence type="ECO:0000256" key="4">
    <source>
        <dbReference type="ARBA" id="ARBA00022842"/>
    </source>
</evidence>
<dbReference type="Gene3D" id="1.10.150.240">
    <property type="entry name" value="Putative phosphatase, domain 2"/>
    <property type="match status" value="1"/>
</dbReference>
<dbReference type="Gene3D" id="3.40.50.1000">
    <property type="entry name" value="HAD superfamily/HAD-like"/>
    <property type="match status" value="1"/>
</dbReference>
<dbReference type="Pfam" id="PF00702">
    <property type="entry name" value="Hydrolase"/>
    <property type="match status" value="1"/>
</dbReference>
<organism evidence="5 6">
    <name type="scientific">Pseudoroseomonas cervicalis ATCC 49957</name>
    <dbReference type="NCBI Taxonomy" id="525371"/>
    <lineage>
        <taxon>Bacteria</taxon>
        <taxon>Pseudomonadati</taxon>
        <taxon>Pseudomonadota</taxon>
        <taxon>Alphaproteobacteria</taxon>
        <taxon>Acetobacterales</taxon>
        <taxon>Roseomonadaceae</taxon>
        <taxon>Roseomonas</taxon>
    </lineage>
</organism>
<dbReference type="InterPro" id="IPR023198">
    <property type="entry name" value="PGP-like_dom2"/>
</dbReference>
<dbReference type="InterPro" id="IPR023214">
    <property type="entry name" value="HAD_sf"/>
</dbReference>
<evidence type="ECO:0000313" key="5">
    <source>
        <dbReference type="EMBL" id="EFH12272.1"/>
    </source>
</evidence>
<name>D5RKA4_9PROT</name>
<dbReference type="EC" id="3.1.3.18" evidence="5"/>
<dbReference type="InterPro" id="IPR036412">
    <property type="entry name" value="HAD-like_sf"/>
</dbReference>
<dbReference type="SFLD" id="SFLDG01135">
    <property type="entry name" value="C1.5.6:_HAD__Beta-PGM__Phospha"/>
    <property type="match status" value="1"/>
</dbReference>
<dbReference type="InterPro" id="IPR006439">
    <property type="entry name" value="HAD-SF_hydro_IA"/>
</dbReference>
<comment type="similarity">
    <text evidence="2">Belongs to the HAD-like hydrolase superfamily. CbbY/CbbZ/Gph/YieH family.</text>
</comment>
<gene>
    <name evidence="5" type="ORF">HMPREF0731_1514</name>
</gene>
<protein>
    <submittedName>
        <fullName evidence="5">HAD hydrolase, family IA, variant 3</fullName>
        <ecNumber evidence="5">3.1.3.18</ecNumber>
    </submittedName>
</protein>
<comment type="cofactor">
    <cofactor evidence="1">
        <name>Mg(2+)</name>
        <dbReference type="ChEBI" id="CHEBI:18420"/>
    </cofactor>
</comment>
<evidence type="ECO:0000256" key="2">
    <source>
        <dbReference type="ARBA" id="ARBA00006171"/>
    </source>
</evidence>
<dbReference type="InterPro" id="IPR051600">
    <property type="entry name" value="Beta-PGM-like"/>
</dbReference>
<dbReference type="SFLD" id="SFLDG01129">
    <property type="entry name" value="C1.5:_HAD__Beta-PGM__Phosphata"/>
    <property type="match status" value="1"/>
</dbReference>
<evidence type="ECO:0000313" key="6">
    <source>
        <dbReference type="Proteomes" id="UP000005324"/>
    </source>
</evidence>